<organism evidence="1 2">
    <name type="scientific">Pseudobdellovibrio exovorus JSS</name>
    <dbReference type="NCBI Taxonomy" id="1184267"/>
    <lineage>
        <taxon>Bacteria</taxon>
        <taxon>Pseudomonadati</taxon>
        <taxon>Bdellovibrionota</taxon>
        <taxon>Bdellovibrionia</taxon>
        <taxon>Bdellovibrionales</taxon>
        <taxon>Pseudobdellovibrionaceae</taxon>
        <taxon>Pseudobdellovibrio</taxon>
    </lineage>
</organism>
<evidence type="ECO:0000313" key="2">
    <source>
        <dbReference type="Proteomes" id="UP000012040"/>
    </source>
</evidence>
<dbReference type="PROSITE" id="PS51257">
    <property type="entry name" value="PROKAR_LIPOPROTEIN"/>
    <property type="match status" value="1"/>
</dbReference>
<keyword evidence="1" id="KW-0645">Protease</keyword>
<dbReference type="GO" id="GO:0004177">
    <property type="term" value="F:aminopeptidase activity"/>
    <property type="evidence" value="ECO:0007669"/>
    <property type="project" value="UniProtKB-KW"/>
</dbReference>
<dbReference type="Proteomes" id="UP000012040">
    <property type="component" value="Chromosome"/>
</dbReference>
<gene>
    <name evidence="1" type="ORF">A11Q_688</name>
</gene>
<reference evidence="1 2" key="1">
    <citation type="journal article" date="2013" name="ISME J.">
        <title>By their genes ye shall know them: genomic signatures of predatory bacteria.</title>
        <authorList>
            <person name="Pasternak Z."/>
            <person name="Pietrokovski S."/>
            <person name="Rotem O."/>
            <person name="Gophna U."/>
            <person name="Lurie-Weinberger M.N."/>
            <person name="Jurkevitch E."/>
        </authorList>
    </citation>
    <scope>NUCLEOTIDE SEQUENCE [LARGE SCALE GENOMIC DNA]</scope>
    <source>
        <strain evidence="1 2">JSS</strain>
    </source>
</reference>
<dbReference type="EMBL" id="CP003537">
    <property type="protein sequence ID" value="AGH94908.1"/>
    <property type="molecule type" value="Genomic_DNA"/>
</dbReference>
<dbReference type="AlphaFoldDB" id="M4V6T0"/>
<dbReference type="PATRIC" id="fig|1184267.3.peg.697"/>
<sequence>MVPLKKIFLLSLTATILSSCQLNYLWHVSYNHLSMLNSKESIDSILSSDRVNEEQKNKIRLSQEVRVFAFEKLQLKKTKNYSEYVDLKRPYVTYTVTASQKWKFEPYLWNFPIIGKAPYKGFYSEAAAKEEATELEKKNLDVTTRGVSAYSTLGKMTDPLLSSMLNYPEHILTNTIIHELVHTTLFIKDNIDFNERLAVFVANKGTEIFYLEKEGKDSPTLKRIQDENHDDELFSAFITAELDQLKKWYENFDPTALPQEDQESVRRSRLDQIALNFEKNLKPKLRTRSYERLFGKQFNNADLSIYNTYMKSLDMFETVYQHNGANIPQFLKKCEELNKADNAEAEFEKWAQDYRAQAAK</sequence>
<keyword evidence="2" id="KW-1185">Reference proteome</keyword>
<dbReference type="HOGENOM" id="CLU_064960_0_0_7"/>
<dbReference type="KEGG" id="bex:A11Q_688"/>
<dbReference type="RefSeq" id="WP_015469398.1">
    <property type="nucleotide sequence ID" value="NC_020813.1"/>
</dbReference>
<accession>M4V6T0</accession>
<dbReference type="Pfam" id="PF10023">
    <property type="entry name" value="Aminopep"/>
    <property type="match status" value="1"/>
</dbReference>
<dbReference type="InterPro" id="IPR014553">
    <property type="entry name" value="Aminopept"/>
</dbReference>
<evidence type="ECO:0000313" key="1">
    <source>
        <dbReference type="EMBL" id="AGH94908.1"/>
    </source>
</evidence>
<dbReference type="eggNOG" id="COG4324">
    <property type="taxonomic scope" value="Bacteria"/>
</dbReference>
<name>M4V6T0_9BACT</name>
<keyword evidence="1" id="KW-0378">Hydrolase</keyword>
<protein>
    <submittedName>
        <fullName evidence="1">Putative aminopeptidase</fullName>
    </submittedName>
</protein>
<proteinExistence type="predicted"/>
<dbReference type="STRING" id="1184267.A11Q_688"/>
<keyword evidence="1" id="KW-0031">Aminopeptidase</keyword>